<protein>
    <recommendedName>
        <fullName evidence="4">SPOR domain-containing protein</fullName>
    </recommendedName>
</protein>
<organism evidence="3">
    <name type="scientific">bioreactor metagenome</name>
    <dbReference type="NCBI Taxonomy" id="1076179"/>
    <lineage>
        <taxon>unclassified sequences</taxon>
        <taxon>metagenomes</taxon>
        <taxon>ecological metagenomes</taxon>
    </lineage>
</organism>
<dbReference type="GO" id="GO:0042834">
    <property type="term" value="F:peptidoglycan binding"/>
    <property type="evidence" value="ECO:0007669"/>
    <property type="project" value="InterPro"/>
</dbReference>
<dbReference type="InterPro" id="IPR036737">
    <property type="entry name" value="OmpA-like_sf"/>
</dbReference>
<dbReference type="PROSITE" id="PS51123">
    <property type="entry name" value="OMPA_2"/>
    <property type="match status" value="1"/>
</dbReference>
<dbReference type="Gene3D" id="3.30.1330.60">
    <property type="entry name" value="OmpA-like domain"/>
    <property type="match status" value="1"/>
</dbReference>
<evidence type="ECO:0000259" key="1">
    <source>
        <dbReference type="PROSITE" id="PS51123"/>
    </source>
</evidence>
<dbReference type="AlphaFoldDB" id="A0A645FZF8"/>
<dbReference type="Gene3D" id="3.30.70.1070">
    <property type="entry name" value="Sporulation related repeat"/>
    <property type="match status" value="1"/>
</dbReference>
<proteinExistence type="predicted"/>
<dbReference type="Pfam" id="PF05036">
    <property type="entry name" value="SPOR"/>
    <property type="match status" value="1"/>
</dbReference>
<dbReference type="SUPFAM" id="SSF110997">
    <property type="entry name" value="Sporulation related repeat"/>
    <property type="match status" value="1"/>
</dbReference>
<dbReference type="InterPro" id="IPR006665">
    <property type="entry name" value="OmpA-like"/>
</dbReference>
<dbReference type="EMBL" id="VSSQ01067562">
    <property type="protein sequence ID" value="MPN19931.1"/>
    <property type="molecule type" value="Genomic_DNA"/>
</dbReference>
<feature type="domain" description="SPOR" evidence="2">
    <location>
        <begin position="115"/>
        <end position="192"/>
    </location>
</feature>
<dbReference type="Pfam" id="PF00691">
    <property type="entry name" value="OmpA"/>
    <property type="match status" value="1"/>
</dbReference>
<evidence type="ECO:0008006" key="4">
    <source>
        <dbReference type="Google" id="ProtNLM"/>
    </source>
</evidence>
<dbReference type="SUPFAM" id="SSF103088">
    <property type="entry name" value="OmpA-like"/>
    <property type="match status" value="1"/>
</dbReference>
<dbReference type="PROSITE" id="PS51724">
    <property type="entry name" value="SPOR"/>
    <property type="match status" value="1"/>
</dbReference>
<evidence type="ECO:0000259" key="2">
    <source>
        <dbReference type="PROSITE" id="PS51724"/>
    </source>
</evidence>
<comment type="caution">
    <text evidence="3">The sequence shown here is derived from an EMBL/GenBank/DDBJ whole genome shotgun (WGS) entry which is preliminary data.</text>
</comment>
<name>A0A645FZF8_9ZZZZ</name>
<dbReference type="InterPro" id="IPR007730">
    <property type="entry name" value="SPOR-like_dom"/>
</dbReference>
<gene>
    <name evidence="3" type="ORF">SDC9_167306</name>
</gene>
<dbReference type="InterPro" id="IPR036680">
    <property type="entry name" value="SPOR-like_sf"/>
</dbReference>
<accession>A0A645FZF8</accession>
<sequence length="192" mass="22179">MFADYQIIASYNVGDTVVSSVFEPAISDVAEALLTNSELVLELIGNSSSVEGNEDICNKFALTRAQAIRKKLMENGVKSKQIRVSSESSYRPLFQSPKTNWQFMYNNRVEVRWLSPEEMPYEIIAGYYTSEDEALSEVTKWESKKYLAYYQRIMQNQRPAYRVLLWGYQTEDAASKEAKKLSNEYKRTFVVK</sequence>
<feature type="domain" description="OmpA-like" evidence="1">
    <location>
        <begin position="1"/>
        <end position="117"/>
    </location>
</feature>
<reference evidence="3" key="1">
    <citation type="submission" date="2019-08" db="EMBL/GenBank/DDBJ databases">
        <authorList>
            <person name="Kucharzyk K."/>
            <person name="Murdoch R.W."/>
            <person name="Higgins S."/>
            <person name="Loffler F."/>
        </authorList>
    </citation>
    <scope>NUCLEOTIDE SEQUENCE</scope>
</reference>
<evidence type="ECO:0000313" key="3">
    <source>
        <dbReference type="EMBL" id="MPN19931.1"/>
    </source>
</evidence>